<dbReference type="Proteomes" id="UP000654370">
    <property type="component" value="Unassembled WGS sequence"/>
</dbReference>
<dbReference type="OrthoDB" id="10282379at2759"/>
<gene>
    <name evidence="2" type="ORF">INT43_004284</name>
</gene>
<dbReference type="AlphaFoldDB" id="A0A8H7UBX3"/>
<feature type="compositionally biased region" description="Basic and acidic residues" evidence="1">
    <location>
        <begin position="1"/>
        <end position="11"/>
    </location>
</feature>
<feature type="region of interest" description="Disordered" evidence="1">
    <location>
        <begin position="1"/>
        <end position="78"/>
    </location>
</feature>
<evidence type="ECO:0000313" key="2">
    <source>
        <dbReference type="EMBL" id="KAG2174263.1"/>
    </source>
</evidence>
<reference evidence="2" key="1">
    <citation type="submission" date="2020-12" db="EMBL/GenBank/DDBJ databases">
        <title>Metabolic potential, ecology and presence of endohyphal bacteria is reflected in genomic diversity of Mucoromycotina.</title>
        <authorList>
            <person name="Muszewska A."/>
            <person name="Okrasinska A."/>
            <person name="Steczkiewicz K."/>
            <person name="Drgas O."/>
            <person name="Orlowska M."/>
            <person name="Perlinska-Lenart U."/>
            <person name="Aleksandrzak-Piekarczyk T."/>
            <person name="Szatraj K."/>
            <person name="Zielenkiewicz U."/>
            <person name="Pilsyk S."/>
            <person name="Malc E."/>
            <person name="Mieczkowski P."/>
            <person name="Kruszewska J.S."/>
            <person name="Biernat P."/>
            <person name="Pawlowska J."/>
        </authorList>
    </citation>
    <scope>NUCLEOTIDE SEQUENCE</scope>
    <source>
        <strain evidence="2">WA0000067209</strain>
    </source>
</reference>
<protein>
    <submittedName>
        <fullName evidence="2">Uncharacterized protein</fullName>
    </submittedName>
</protein>
<accession>A0A8H7UBX3</accession>
<evidence type="ECO:0000313" key="3">
    <source>
        <dbReference type="Proteomes" id="UP000654370"/>
    </source>
</evidence>
<feature type="compositionally biased region" description="Polar residues" evidence="1">
    <location>
        <begin position="56"/>
        <end position="78"/>
    </location>
</feature>
<keyword evidence="3" id="KW-1185">Reference proteome</keyword>
<dbReference type="EMBL" id="JAEPQZ010000013">
    <property type="protein sequence ID" value="KAG2174263.1"/>
    <property type="molecule type" value="Genomic_DNA"/>
</dbReference>
<evidence type="ECO:0000256" key="1">
    <source>
        <dbReference type="SAM" id="MobiDB-lite"/>
    </source>
</evidence>
<organism evidence="2 3">
    <name type="scientific">Mortierella isabellina</name>
    <name type="common">Filamentous fungus</name>
    <name type="synonym">Umbelopsis isabellina</name>
    <dbReference type="NCBI Taxonomy" id="91625"/>
    <lineage>
        <taxon>Eukaryota</taxon>
        <taxon>Fungi</taxon>
        <taxon>Fungi incertae sedis</taxon>
        <taxon>Mucoromycota</taxon>
        <taxon>Mucoromycotina</taxon>
        <taxon>Umbelopsidomycetes</taxon>
        <taxon>Umbelopsidales</taxon>
        <taxon>Umbelopsidaceae</taxon>
        <taxon>Umbelopsis</taxon>
    </lineage>
</organism>
<name>A0A8H7UBX3_MORIS</name>
<comment type="caution">
    <text evidence="2">The sequence shown here is derived from an EMBL/GenBank/DDBJ whole genome shotgun (WGS) entry which is preliminary data.</text>
</comment>
<proteinExistence type="predicted"/>
<sequence length="78" mass="9010">MEEHEIHKGRDYGTGLPSESRMESELRSTHQTSDTQERGRYQGTGVRKHLHGDLSESVQTKGSKETWPNQENEQDQQQ</sequence>